<dbReference type="RefSeq" id="WP_209993700.1">
    <property type="nucleotide sequence ID" value="NZ_JBHSVQ010000001.1"/>
</dbReference>
<accession>A0ABW5F1H1</accession>
<evidence type="ECO:0000256" key="5">
    <source>
        <dbReference type="ARBA" id="ARBA00022989"/>
    </source>
</evidence>
<evidence type="ECO:0000256" key="2">
    <source>
        <dbReference type="ARBA" id="ARBA00022676"/>
    </source>
</evidence>
<dbReference type="GO" id="GO:0016757">
    <property type="term" value="F:glycosyltransferase activity"/>
    <property type="evidence" value="ECO:0007669"/>
    <property type="project" value="UniProtKB-KW"/>
</dbReference>
<keyword evidence="5 7" id="KW-1133">Transmembrane helix</keyword>
<gene>
    <name evidence="9" type="ORF">ACFSX3_03335</name>
</gene>
<evidence type="ECO:0000256" key="3">
    <source>
        <dbReference type="ARBA" id="ARBA00022679"/>
    </source>
</evidence>
<evidence type="ECO:0000313" key="10">
    <source>
        <dbReference type="Proteomes" id="UP001597448"/>
    </source>
</evidence>
<dbReference type="Pfam" id="PF00535">
    <property type="entry name" value="Glycos_transf_2"/>
    <property type="match status" value="1"/>
</dbReference>
<dbReference type="InterPro" id="IPR050256">
    <property type="entry name" value="Glycosyltransferase_2"/>
</dbReference>
<feature type="transmembrane region" description="Helical" evidence="7">
    <location>
        <begin position="265"/>
        <end position="290"/>
    </location>
</feature>
<feature type="transmembrane region" description="Helical" evidence="7">
    <location>
        <begin position="232"/>
        <end position="253"/>
    </location>
</feature>
<dbReference type="CDD" id="cd04187">
    <property type="entry name" value="DPM1_like_bac"/>
    <property type="match status" value="1"/>
</dbReference>
<comment type="subcellular location">
    <subcellularLocation>
        <location evidence="1">Membrane</location>
        <topology evidence="1">Multi-pass membrane protein</topology>
    </subcellularLocation>
</comment>
<evidence type="ECO:0000256" key="6">
    <source>
        <dbReference type="ARBA" id="ARBA00023136"/>
    </source>
</evidence>
<evidence type="ECO:0000259" key="8">
    <source>
        <dbReference type="Pfam" id="PF00535"/>
    </source>
</evidence>
<name>A0ABW5F1H1_9BACL</name>
<comment type="caution">
    <text evidence="9">The sequence shown here is derived from an EMBL/GenBank/DDBJ whole genome shotgun (WGS) entry which is preliminary data.</text>
</comment>
<evidence type="ECO:0000256" key="1">
    <source>
        <dbReference type="ARBA" id="ARBA00004141"/>
    </source>
</evidence>
<dbReference type="Gene3D" id="3.90.550.10">
    <property type="entry name" value="Spore Coat Polysaccharide Biosynthesis Protein SpsA, Chain A"/>
    <property type="match status" value="1"/>
</dbReference>
<proteinExistence type="predicted"/>
<dbReference type="PANTHER" id="PTHR48090">
    <property type="entry name" value="UNDECAPRENYL-PHOSPHATE 4-DEOXY-4-FORMAMIDO-L-ARABINOSE TRANSFERASE-RELATED"/>
    <property type="match status" value="1"/>
</dbReference>
<keyword evidence="3 9" id="KW-0808">Transferase</keyword>
<dbReference type="PANTHER" id="PTHR48090:SF1">
    <property type="entry name" value="PROPHAGE BACTOPRENOL GLUCOSYL TRANSFERASE HOMOLOG"/>
    <property type="match status" value="1"/>
</dbReference>
<dbReference type="InterPro" id="IPR001173">
    <property type="entry name" value="Glyco_trans_2-like"/>
</dbReference>
<evidence type="ECO:0000313" key="9">
    <source>
        <dbReference type="EMBL" id="MFD2408885.1"/>
    </source>
</evidence>
<keyword evidence="6 7" id="KW-0472">Membrane</keyword>
<evidence type="ECO:0000256" key="4">
    <source>
        <dbReference type="ARBA" id="ARBA00022692"/>
    </source>
</evidence>
<keyword evidence="2 9" id="KW-0328">Glycosyltransferase</keyword>
<organism evidence="9 10">
    <name type="scientific">Paenibacillus rhizoplanae</name>
    <dbReference type="NCBI Taxonomy" id="1917181"/>
    <lineage>
        <taxon>Bacteria</taxon>
        <taxon>Bacillati</taxon>
        <taxon>Bacillota</taxon>
        <taxon>Bacilli</taxon>
        <taxon>Bacillales</taxon>
        <taxon>Paenibacillaceae</taxon>
        <taxon>Paenibacillus</taxon>
    </lineage>
</organism>
<protein>
    <submittedName>
        <fullName evidence="9">Glycosyltransferase family 2 protein</fullName>
        <ecNumber evidence="9">2.4.-.-</ecNumber>
    </submittedName>
</protein>
<keyword evidence="4 7" id="KW-0812">Transmembrane</keyword>
<feature type="domain" description="Glycosyltransferase 2-like" evidence="8">
    <location>
        <begin position="8"/>
        <end position="171"/>
    </location>
</feature>
<dbReference type="SUPFAM" id="SSF53448">
    <property type="entry name" value="Nucleotide-diphospho-sugar transferases"/>
    <property type="match status" value="1"/>
</dbReference>
<keyword evidence="10" id="KW-1185">Reference proteome</keyword>
<dbReference type="Proteomes" id="UP001597448">
    <property type="component" value="Unassembled WGS sequence"/>
</dbReference>
<dbReference type="EC" id="2.4.-.-" evidence="9"/>
<sequence>MSIQVRYSIIIPMFNEEAVIQETYRRIRKVMGATGEPYELIFVNDGSTDNCAQMIEEYSYWDESVKLIDLSRNFGHQVAITAGMDYALGDAVVIIDADLQDPPELIPEMIAEWKQGYQVVYAKRIKRNGESLFKKWTASLFYRVLRYSTDISIPVDTGDFRLMDRRVCDELKRLPEKNRFVRGLVSWVGFRQTAIEYEREERLAGETKYPFRRMLKLSLDGITSFSYKPLKLAGVLGALLSASGFLYLMYVLYLVLFTDAAVKGWASMIGITLTFNGFVLLMLGILGEYVGRIYDESKGRPLYIVQEFYNGRPQQSAQEQRVASLNK</sequence>
<dbReference type="InterPro" id="IPR029044">
    <property type="entry name" value="Nucleotide-diphossugar_trans"/>
</dbReference>
<reference evidence="10" key="1">
    <citation type="journal article" date="2019" name="Int. J. Syst. Evol. Microbiol.">
        <title>The Global Catalogue of Microorganisms (GCM) 10K type strain sequencing project: providing services to taxonomists for standard genome sequencing and annotation.</title>
        <authorList>
            <consortium name="The Broad Institute Genomics Platform"/>
            <consortium name="The Broad Institute Genome Sequencing Center for Infectious Disease"/>
            <person name="Wu L."/>
            <person name="Ma J."/>
        </authorList>
    </citation>
    <scope>NUCLEOTIDE SEQUENCE [LARGE SCALE GENOMIC DNA]</scope>
    <source>
        <strain evidence="10">CCM 8725</strain>
    </source>
</reference>
<evidence type="ECO:0000256" key="7">
    <source>
        <dbReference type="SAM" id="Phobius"/>
    </source>
</evidence>
<dbReference type="EMBL" id="JBHUKY010000010">
    <property type="protein sequence ID" value="MFD2408885.1"/>
    <property type="molecule type" value="Genomic_DNA"/>
</dbReference>